<dbReference type="Proteomes" id="UP000033200">
    <property type="component" value="Chromosome"/>
</dbReference>
<evidence type="ECO:0000313" key="1">
    <source>
        <dbReference type="EMBL" id="AIT07983.1"/>
    </source>
</evidence>
<keyword evidence="2" id="KW-1185">Reference proteome</keyword>
<sequence length="164" mass="18059">MQMDGRAATARATVDLSGYPDLVMVLLGFRVGSLRGLPALMRIGRGLATISRTPPDGLLGNDGMMFAWNHVGIRHYWRDLDSLGRFTRSAPHSGWWRDFLSDRHGCGFWHEAYSAKGGIEAIYVGIDAPVGLGTFAPARWPEGPFLSSRDRLMADARERRNGAA</sequence>
<gene>
    <name evidence="1" type="ORF">MC45_04205</name>
</gene>
<dbReference type="InterPro" id="IPR025444">
    <property type="entry name" value="Monooxy_af470"/>
</dbReference>
<dbReference type="EMBL" id="CP009571">
    <property type="protein sequence ID" value="AIT07983.1"/>
    <property type="molecule type" value="Genomic_DNA"/>
</dbReference>
<proteinExistence type="predicted"/>
<accession>A0A097EK91</accession>
<protein>
    <recommendedName>
        <fullName evidence="3">DUF4188 domain-containing protein</fullName>
    </recommendedName>
</protein>
<name>A0A097EK91_9SPHN</name>
<reference evidence="1 2" key="1">
    <citation type="submission" date="2014-09" db="EMBL/GenBank/DDBJ databases">
        <title>Using Illumina technology Improving SMRT sequencing Genome Assembly by RASTools.</title>
        <authorList>
            <person name="Zhou Y."/>
            <person name="Ma T."/>
            <person name="Liu T."/>
        </authorList>
    </citation>
    <scope>NUCLEOTIDE SEQUENCE [LARGE SCALE GENOMIC DNA]</scope>
    <source>
        <strain evidence="1 2">ATCC 55669</strain>
    </source>
</reference>
<evidence type="ECO:0000313" key="2">
    <source>
        <dbReference type="Proteomes" id="UP000033200"/>
    </source>
</evidence>
<dbReference type="Pfam" id="PF13826">
    <property type="entry name" value="Monooxy_af470-like"/>
    <property type="match status" value="1"/>
</dbReference>
<dbReference type="AlphaFoldDB" id="A0A097EK91"/>
<dbReference type="KEGG" id="stax:MC45_04205"/>
<evidence type="ECO:0008006" key="3">
    <source>
        <dbReference type="Google" id="ProtNLM"/>
    </source>
</evidence>
<organism evidence="1 2">
    <name type="scientific">Sphingomonas taxi</name>
    <dbReference type="NCBI Taxonomy" id="1549858"/>
    <lineage>
        <taxon>Bacteria</taxon>
        <taxon>Pseudomonadati</taxon>
        <taxon>Pseudomonadota</taxon>
        <taxon>Alphaproteobacteria</taxon>
        <taxon>Sphingomonadales</taxon>
        <taxon>Sphingomonadaceae</taxon>
        <taxon>Sphingomonas</taxon>
    </lineage>
</organism>
<dbReference type="HOGENOM" id="CLU_109716_0_0_5"/>
<dbReference type="eggNOG" id="ENOG5031JH7">
    <property type="taxonomic scope" value="Bacteria"/>
</dbReference>